<dbReference type="RefSeq" id="WP_210655249.1">
    <property type="nucleotide sequence ID" value="NZ_JAGKQQ010000001.1"/>
</dbReference>
<feature type="domain" description="Lipoyl-binding" evidence="1">
    <location>
        <begin position="9"/>
        <end position="78"/>
    </location>
</feature>
<dbReference type="EMBL" id="JAGKQQ010000001">
    <property type="protein sequence ID" value="MBP3956792.1"/>
    <property type="molecule type" value="Genomic_DNA"/>
</dbReference>
<gene>
    <name evidence="2" type="ORF">J8F10_16080</name>
</gene>
<reference evidence="2 3" key="1">
    <citation type="submission" date="2021-04" db="EMBL/GenBank/DDBJ databases">
        <authorList>
            <person name="Ivanova A."/>
        </authorList>
    </citation>
    <scope>NUCLEOTIDE SEQUENCE [LARGE SCALE GENOMIC DNA]</scope>
    <source>
        <strain evidence="2 3">G18</strain>
    </source>
</reference>
<protein>
    <submittedName>
        <fullName evidence="2">Lipoyl domain-containing protein</fullName>
    </submittedName>
</protein>
<evidence type="ECO:0000313" key="3">
    <source>
        <dbReference type="Proteomes" id="UP000676565"/>
    </source>
</evidence>
<name>A0ABS5BST1_9BACT</name>
<dbReference type="Gene3D" id="2.40.50.100">
    <property type="match status" value="1"/>
</dbReference>
<proteinExistence type="predicted"/>
<evidence type="ECO:0000259" key="1">
    <source>
        <dbReference type="Pfam" id="PF00364"/>
    </source>
</evidence>
<dbReference type="SUPFAM" id="SSF51230">
    <property type="entry name" value="Single hybrid motif"/>
    <property type="match status" value="1"/>
</dbReference>
<organism evidence="2 3">
    <name type="scientific">Gemmata palustris</name>
    <dbReference type="NCBI Taxonomy" id="2822762"/>
    <lineage>
        <taxon>Bacteria</taxon>
        <taxon>Pseudomonadati</taxon>
        <taxon>Planctomycetota</taxon>
        <taxon>Planctomycetia</taxon>
        <taxon>Gemmatales</taxon>
        <taxon>Gemmataceae</taxon>
        <taxon>Gemmata</taxon>
    </lineage>
</organism>
<dbReference type="Pfam" id="PF00364">
    <property type="entry name" value="Biotin_lipoyl"/>
    <property type="match status" value="1"/>
</dbReference>
<evidence type="ECO:0000313" key="2">
    <source>
        <dbReference type="EMBL" id="MBP3956792.1"/>
    </source>
</evidence>
<comment type="caution">
    <text evidence="2">The sequence shown here is derived from an EMBL/GenBank/DDBJ whole genome shotgun (WGS) entry which is preliminary data.</text>
</comment>
<accession>A0ABS5BST1</accession>
<dbReference type="InterPro" id="IPR000089">
    <property type="entry name" value="Biotin_lipoyl"/>
</dbReference>
<keyword evidence="3" id="KW-1185">Reference proteome</keyword>
<sequence>MKESPRVPITAPDLGAQRVTFSLWHVRVGDRVTEGDRVAEVLIPGAIFDVPAPATGTLVERAVLPNDPLTPGTVLGVIEEPGERPV</sequence>
<dbReference type="Proteomes" id="UP000676565">
    <property type="component" value="Unassembled WGS sequence"/>
</dbReference>
<dbReference type="InterPro" id="IPR011053">
    <property type="entry name" value="Single_hybrid_motif"/>
</dbReference>
<dbReference type="CDD" id="cd06849">
    <property type="entry name" value="lipoyl_domain"/>
    <property type="match status" value="1"/>
</dbReference>